<keyword evidence="2" id="KW-1185">Reference proteome</keyword>
<proteinExistence type="predicted"/>
<dbReference type="EMBL" id="PGOL01002944">
    <property type="protein sequence ID" value="PKI44124.1"/>
    <property type="molecule type" value="Genomic_DNA"/>
</dbReference>
<evidence type="ECO:0000313" key="1">
    <source>
        <dbReference type="EMBL" id="PKI44124.1"/>
    </source>
</evidence>
<organism evidence="1 2">
    <name type="scientific">Punica granatum</name>
    <name type="common">Pomegranate</name>
    <dbReference type="NCBI Taxonomy" id="22663"/>
    <lineage>
        <taxon>Eukaryota</taxon>
        <taxon>Viridiplantae</taxon>
        <taxon>Streptophyta</taxon>
        <taxon>Embryophyta</taxon>
        <taxon>Tracheophyta</taxon>
        <taxon>Spermatophyta</taxon>
        <taxon>Magnoliopsida</taxon>
        <taxon>eudicotyledons</taxon>
        <taxon>Gunneridae</taxon>
        <taxon>Pentapetalae</taxon>
        <taxon>rosids</taxon>
        <taxon>malvids</taxon>
        <taxon>Myrtales</taxon>
        <taxon>Lythraceae</taxon>
        <taxon>Punica</taxon>
    </lineage>
</organism>
<name>A0A2I0IJG4_PUNGR</name>
<dbReference type="Proteomes" id="UP000233551">
    <property type="component" value="Unassembled WGS sequence"/>
</dbReference>
<reference evidence="1 2" key="1">
    <citation type="submission" date="2017-11" db="EMBL/GenBank/DDBJ databases">
        <title>De-novo sequencing of pomegranate (Punica granatum L.) genome.</title>
        <authorList>
            <person name="Akparov Z."/>
            <person name="Amiraslanov A."/>
            <person name="Hajiyeva S."/>
            <person name="Abbasov M."/>
            <person name="Kaur K."/>
            <person name="Hamwieh A."/>
            <person name="Solovyev V."/>
            <person name="Salamov A."/>
            <person name="Braich B."/>
            <person name="Kosarev P."/>
            <person name="Mahmoud A."/>
            <person name="Hajiyev E."/>
            <person name="Babayeva S."/>
            <person name="Izzatullayeva V."/>
            <person name="Mammadov A."/>
            <person name="Mammadov A."/>
            <person name="Sharifova S."/>
            <person name="Ojaghi J."/>
            <person name="Eynullazada K."/>
            <person name="Bayramov B."/>
            <person name="Abdulazimova A."/>
            <person name="Shahmuradov I."/>
        </authorList>
    </citation>
    <scope>NUCLEOTIDE SEQUENCE [LARGE SCALE GENOMIC DNA]</scope>
    <source>
        <strain evidence="2">cv. AG2017</strain>
        <tissue evidence="1">Leaf</tissue>
    </source>
</reference>
<sequence>MAVEDTEGINMVNSVPHVAVSVYTSKYAKPIKVIAFLDTEAAQTIMNLEFLPQEYLKPFTKHFSTTSSKVCADPNFLSTGPSCARYRTAWECPPSRGDA</sequence>
<gene>
    <name evidence="1" type="ORF">CRG98_035468</name>
</gene>
<dbReference type="AlphaFoldDB" id="A0A2I0IJG4"/>
<protein>
    <submittedName>
        <fullName evidence="1">Uncharacterized protein</fullName>
    </submittedName>
</protein>
<comment type="caution">
    <text evidence="1">The sequence shown here is derived from an EMBL/GenBank/DDBJ whole genome shotgun (WGS) entry which is preliminary data.</text>
</comment>
<accession>A0A2I0IJG4</accession>
<evidence type="ECO:0000313" key="2">
    <source>
        <dbReference type="Proteomes" id="UP000233551"/>
    </source>
</evidence>